<evidence type="ECO:0000313" key="2">
    <source>
        <dbReference type="Proteomes" id="UP000184356"/>
    </source>
</evidence>
<gene>
    <name evidence="1" type="ORF">ASPSYDRAFT_97798</name>
</gene>
<dbReference type="STRING" id="1036612.A0A1L9T3Z8"/>
<feature type="non-terminal residue" evidence="1">
    <location>
        <position position="1"/>
    </location>
</feature>
<organism evidence="1 2">
    <name type="scientific">Aspergillus sydowii CBS 593.65</name>
    <dbReference type="NCBI Taxonomy" id="1036612"/>
    <lineage>
        <taxon>Eukaryota</taxon>
        <taxon>Fungi</taxon>
        <taxon>Dikarya</taxon>
        <taxon>Ascomycota</taxon>
        <taxon>Pezizomycotina</taxon>
        <taxon>Eurotiomycetes</taxon>
        <taxon>Eurotiomycetidae</taxon>
        <taxon>Eurotiales</taxon>
        <taxon>Aspergillaceae</taxon>
        <taxon>Aspergillus</taxon>
        <taxon>Aspergillus subgen. Nidulantes</taxon>
    </lineage>
</organism>
<dbReference type="Proteomes" id="UP000184356">
    <property type="component" value="Unassembled WGS sequence"/>
</dbReference>
<name>A0A1L9T3Z8_9EURO</name>
<proteinExistence type="predicted"/>
<reference evidence="2" key="1">
    <citation type="journal article" date="2017" name="Genome Biol.">
        <title>Comparative genomics reveals high biological diversity and specific adaptations in the industrially and medically important fungal genus Aspergillus.</title>
        <authorList>
            <person name="de Vries R.P."/>
            <person name="Riley R."/>
            <person name="Wiebenga A."/>
            <person name="Aguilar-Osorio G."/>
            <person name="Amillis S."/>
            <person name="Uchima C.A."/>
            <person name="Anderluh G."/>
            <person name="Asadollahi M."/>
            <person name="Askin M."/>
            <person name="Barry K."/>
            <person name="Battaglia E."/>
            <person name="Bayram O."/>
            <person name="Benocci T."/>
            <person name="Braus-Stromeyer S.A."/>
            <person name="Caldana C."/>
            <person name="Canovas D."/>
            <person name="Cerqueira G.C."/>
            <person name="Chen F."/>
            <person name="Chen W."/>
            <person name="Choi C."/>
            <person name="Clum A."/>
            <person name="Dos Santos R.A."/>
            <person name="Damasio A.R."/>
            <person name="Diallinas G."/>
            <person name="Emri T."/>
            <person name="Fekete E."/>
            <person name="Flipphi M."/>
            <person name="Freyberg S."/>
            <person name="Gallo A."/>
            <person name="Gournas C."/>
            <person name="Habgood R."/>
            <person name="Hainaut M."/>
            <person name="Harispe M.L."/>
            <person name="Henrissat B."/>
            <person name="Hilden K.S."/>
            <person name="Hope R."/>
            <person name="Hossain A."/>
            <person name="Karabika E."/>
            <person name="Karaffa L."/>
            <person name="Karanyi Z."/>
            <person name="Krasevec N."/>
            <person name="Kuo A."/>
            <person name="Kusch H."/>
            <person name="LaButti K."/>
            <person name="Lagendijk E.L."/>
            <person name="Lapidus A."/>
            <person name="Levasseur A."/>
            <person name="Lindquist E."/>
            <person name="Lipzen A."/>
            <person name="Logrieco A.F."/>
            <person name="MacCabe A."/>
            <person name="Maekelae M.R."/>
            <person name="Malavazi I."/>
            <person name="Melin P."/>
            <person name="Meyer V."/>
            <person name="Mielnichuk N."/>
            <person name="Miskei M."/>
            <person name="Molnar A.P."/>
            <person name="Mule G."/>
            <person name="Ngan C.Y."/>
            <person name="Orejas M."/>
            <person name="Orosz E."/>
            <person name="Ouedraogo J.P."/>
            <person name="Overkamp K.M."/>
            <person name="Park H.-S."/>
            <person name="Perrone G."/>
            <person name="Piumi F."/>
            <person name="Punt P.J."/>
            <person name="Ram A.F."/>
            <person name="Ramon A."/>
            <person name="Rauscher S."/>
            <person name="Record E."/>
            <person name="Riano-Pachon D.M."/>
            <person name="Robert V."/>
            <person name="Roehrig J."/>
            <person name="Ruller R."/>
            <person name="Salamov A."/>
            <person name="Salih N.S."/>
            <person name="Samson R.A."/>
            <person name="Sandor E."/>
            <person name="Sanguinetti M."/>
            <person name="Schuetze T."/>
            <person name="Sepcic K."/>
            <person name="Shelest E."/>
            <person name="Sherlock G."/>
            <person name="Sophianopoulou V."/>
            <person name="Squina F.M."/>
            <person name="Sun H."/>
            <person name="Susca A."/>
            <person name="Todd R.B."/>
            <person name="Tsang A."/>
            <person name="Unkles S.E."/>
            <person name="van de Wiele N."/>
            <person name="van Rossen-Uffink D."/>
            <person name="Oliveira J.V."/>
            <person name="Vesth T.C."/>
            <person name="Visser J."/>
            <person name="Yu J.-H."/>
            <person name="Zhou M."/>
            <person name="Andersen M.R."/>
            <person name="Archer D.B."/>
            <person name="Baker S.E."/>
            <person name="Benoit I."/>
            <person name="Brakhage A.A."/>
            <person name="Braus G.H."/>
            <person name="Fischer R."/>
            <person name="Frisvad J.C."/>
            <person name="Goldman G.H."/>
            <person name="Houbraken J."/>
            <person name="Oakley B."/>
            <person name="Pocsi I."/>
            <person name="Scazzocchio C."/>
            <person name="Seiboth B."/>
            <person name="vanKuyk P.A."/>
            <person name="Wortman J."/>
            <person name="Dyer P.S."/>
            <person name="Grigoriev I.V."/>
        </authorList>
    </citation>
    <scope>NUCLEOTIDE SEQUENCE [LARGE SCALE GENOMIC DNA]</scope>
    <source>
        <strain evidence="2">CBS 593.65</strain>
    </source>
</reference>
<dbReference type="AlphaFoldDB" id="A0A1L9T3Z8"/>
<dbReference type="GeneID" id="63769319"/>
<keyword evidence="2" id="KW-1185">Reference proteome</keyword>
<evidence type="ECO:0000313" key="1">
    <source>
        <dbReference type="EMBL" id="OJJ54166.1"/>
    </source>
</evidence>
<dbReference type="VEuPathDB" id="FungiDB:ASPSYDRAFT_97798"/>
<feature type="non-terminal residue" evidence="1">
    <location>
        <position position="316"/>
    </location>
</feature>
<evidence type="ECO:0008006" key="3">
    <source>
        <dbReference type="Google" id="ProtNLM"/>
    </source>
</evidence>
<dbReference type="OrthoDB" id="288942at2759"/>
<protein>
    <recommendedName>
        <fullName evidence="3">F-box domain-containing protein</fullName>
    </recommendedName>
</protein>
<accession>A0A1L9T3Z8</accession>
<dbReference type="EMBL" id="KV878595">
    <property type="protein sequence ID" value="OJJ54166.1"/>
    <property type="molecule type" value="Genomic_DNA"/>
</dbReference>
<dbReference type="RefSeq" id="XP_040697972.1">
    <property type="nucleotide sequence ID" value="XM_040853246.1"/>
</dbReference>
<sequence>PPDFTTFNPQSNSLLLTLPPEIRSEIFSYALAPFEDTSKAYQKHTYWTRPGYSAPLKTHTELLRTCKRVYTETWFLPFALAEHSFYLTARDRRPPGNLSREEIASCLELIRKVHGDDFDFDNGNGTGDVRVFAQLYILEPGDAFQRVLDTGSGLLRPRRVRLTLRYTDFWHWEDSKLLYVDGTWVAKTRFPDCVRAFVVDFESLERRKREVDIIVEQAVERWVFKRKDERVLKARSEDVTVSRWTGSSMFGGYRWLRDEVRPGELDYYVKTVTWRLAAGGIPPEMEDECLTIYTPDDLWQLEPPYLGRPAVHEEEM</sequence>